<keyword evidence="1" id="KW-0808">Transferase</keyword>
<feature type="compositionally biased region" description="Acidic residues" evidence="3">
    <location>
        <begin position="207"/>
        <end position="217"/>
    </location>
</feature>
<reference evidence="5" key="1">
    <citation type="submission" date="2021-06" db="EMBL/GenBank/DDBJ databases">
        <authorList>
            <person name="Kallberg Y."/>
            <person name="Tangrot J."/>
            <person name="Rosling A."/>
        </authorList>
    </citation>
    <scope>NUCLEOTIDE SEQUENCE</scope>
    <source>
        <strain evidence="5">IA702</strain>
    </source>
</reference>
<evidence type="ECO:0000256" key="1">
    <source>
        <dbReference type="ARBA" id="ARBA00022679"/>
    </source>
</evidence>
<evidence type="ECO:0000313" key="5">
    <source>
        <dbReference type="EMBL" id="CAG8588390.1"/>
    </source>
</evidence>
<dbReference type="InterPro" id="IPR016135">
    <property type="entry name" value="UBQ-conjugating_enzyme/RWD"/>
</dbReference>
<keyword evidence="2" id="KW-0833">Ubl conjugation pathway</keyword>
<dbReference type="Proteomes" id="UP000789572">
    <property type="component" value="Unassembled WGS sequence"/>
</dbReference>
<organism evidence="5 6">
    <name type="scientific">Paraglomus occultum</name>
    <dbReference type="NCBI Taxonomy" id="144539"/>
    <lineage>
        <taxon>Eukaryota</taxon>
        <taxon>Fungi</taxon>
        <taxon>Fungi incertae sedis</taxon>
        <taxon>Mucoromycota</taxon>
        <taxon>Glomeromycotina</taxon>
        <taxon>Glomeromycetes</taxon>
        <taxon>Paraglomerales</taxon>
        <taxon>Paraglomeraceae</taxon>
        <taxon>Paraglomus</taxon>
    </lineage>
</organism>
<feature type="domain" description="UBC core" evidence="4">
    <location>
        <begin position="325"/>
        <end position="488"/>
    </location>
</feature>
<sequence length="567" mass="64006">VVINIRTTVDIQWQDMTIEKDVRALDLVPYLNVDDQDVWPADYVLAKTDGKTGTERMGIVQRVNAVDRLATVRWFGQEPGKLEDESEELSLYEIVVRPDLQAGLGDKVLLWQQNHCERLLPLLSLSNVINDNAALEEIASRLKKLSDEEAKTLQEYEESAGNRNKTDRSLDWFGEIAQLTLDGRAVISLANKSTAVVPLDQVVVLEDSDDEEDDDDVNITTNSNGNNNTFTFHNRTIHDYEDWSSESDASDAESDSDSWETVDEDDENDNTAEKEEWKTYLSENEMEIDDPAGLAAYGWLQFAILEEPPENHRFLKLAAESRSRACIQRIVKEHGILRKSLPDGILVRAFENRMDLFRVLIFGSSQTPYEDAPFLFDFAIPHNFPNVPPLAFFHSWTGGIGRINPNLYEDGKVCLSLLNTWHGKDETEVWTPSSSLLQLFISLQALVLTRSPWYNEAGYEKFVGTEEAVTSVAVYNEKAYILSLRAIAKALGDPPGCFSEEIKSYYFKNKALLRVINKAEKVIANSESDNNTTPHTSDDVVVRVSKGALKLLKGTTETLKTVWKENQ</sequence>
<dbReference type="EMBL" id="CAJVPJ010001369">
    <property type="protein sequence ID" value="CAG8588390.1"/>
    <property type="molecule type" value="Genomic_DNA"/>
</dbReference>
<proteinExistence type="predicted"/>
<feature type="compositionally biased region" description="Acidic residues" evidence="3">
    <location>
        <begin position="243"/>
        <end position="270"/>
    </location>
</feature>
<protein>
    <submittedName>
        <fullName evidence="5">11073_t:CDS:1</fullName>
    </submittedName>
</protein>
<dbReference type="GO" id="GO:0061631">
    <property type="term" value="F:ubiquitin conjugating enzyme activity"/>
    <property type="evidence" value="ECO:0007669"/>
    <property type="project" value="TreeGrafter"/>
</dbReference>
<dbReference type="OrthoDB" id="47801at2759"/>
<keyword evidence="6" id="KW-1185">Reference proteome</keyword>
<evidence type="ECO:0000256" key="3">
    <source>
        <dbReference type="SAM" id="MobiDB-lite"/>
    </source>
</evidence>
<name>A0A9N9C488_9GLOM</name>
<dbReference type="CDD" id="cd23837">
    <property type="entry name" value="UBCc_UBE2O"/>
    <property type="match status" value="1"/>
</dbReference>
<dbReference type="SUPFAM" id="SSF54495">
    <property type="entry name" value="UBC-like"/>
    <property type="match status" value="1"/>
</dbReference>
<dbReference type="Pfam" id="PF00179">
    <property type="entry name" value="UQ_con"/>
    <property type="match status" value="1"/>
</dbReference>
<feature type="non-terminal residue" evidence="5">
    <location>
        <position position="567"/>
    </location>
</feature>
<dbReference type="SMART" id="SM00212">
    <property type="entry name" value="UBCc"/>
    <property type="match status" value="1"/>
</dbReference>
<dbReference type="Pfam" id="PF23043">
    <property type="entry name" value="SH3-B_UBE2O"/>
    <property type="match status" value="1"/>
</dbReference>
<dbReference type="PANTHER" id="PTHR46116">
    <property type="entry name" value="(E3-INDEPENDENT) E2 UBIQUITIN-CONJUGATING ENZYME"/>
    <property type="match status" value="1"/>
</dbReference>
<accession>A0A9N9C488</accession>
<dbReference type="PROSITE" id="PS50127">
    <property type="entry name" value="UBC_2"/>
    <property type="match status" value="1"/>
</dbReference>
<comment type="caution">
    <text evidence="5">The sequence shown here is derived from an EMBL/GenBank/DDBJ whole genome shotgun (WGS) entry which is preliminary data.</text>
</comment>
<dbReference type="AlphaFoldDB" id="A0A9N9C488"/>
<feature type="region of interest" description="Disordered" evidence="3">
    <location>
        <begin position="207"/>
        <end position="228"/>
    </location>
</feature>
<evidence type="ECO:0000313" key="6">
    <source>
        <dbReference type="Proteomes" id="UP000789572"/>
    </source>
</evidence>
<evidence type="ECO:0000256" key="2">
    <source>
        <dbReference type="ARBA" id="ARBA00022786"/>
    </source>
</evidence>
<dbReference type="InterPro" id="IPR000608">
    <property type="entry name" value="UBC"/>
</dbReference>
<dbReference type="PANTHER" id="PTHR46116:SF15">
    <property type="entry name" value="(E3-INDEPENDENT) E2 UBIQUITIN-CONJUGATING ENZYME"/>
    <property type="match status" value="1"/>
</dbReference>
<dbReference type="InterPro" id="IPR057733">
    <property type="entry name" value="UBE2O-like_SH3-B"/>
</dbReference>
<gene>
    <name evidence="5" type="ORF">POCULU_LOCUS6845</name>
</gene>
<dbReference type="Gene3D" id="3.10.110.10">
    <property type="entry name" value="Ubiquitin Conjugating Enzyme"/>
    <property type="match status" value="1"/>
</dbReference>
<feature type="compositionally biased region" description="Low complexity" evidence="3">
    <location>
        <begin position="218"/>
        <end position="228"/>
    </location>
</feature>
<evidence type="ECO:0000259" key="4">
    <source>
        <dbReference type="PROSITE" id="PS50127"/>
    </source>
</evidence>
<feature type="region of interest" description="Disordered" evidence="3">
    <location>
        <begin position="243"/>
        <end position="274"/>
    </location>
</feature>